<dbReference type="GO" id="GO:0022904">
    <property type="term" value="P:respiratory electron transport chain"/>
    <property type="evidence" value="ECO:0007669"/>
    <property type="project" value="TreeGrafter"/>
</dbReference>
<evidence type="ECO:0000256" key="5">
    <source>
        <dbReference type="ARBA" id="ARBA00022485"/>
    </source>
</evidence>
<keyword evidence="16" id="KW-1185">Reference proteome</keyword>
<name>A0A2A9HIS8_TEPT2</name>
<dbReference type="PROSITE" id="PS00197">
    <property type="entry name" value="2FE2S_FER_1"/>
    <property type="match status" value="1"/>
</dbReference>
<dbReference type="InterPro" id="IPR009051">
    <property type="entry name" value="Helical_ferredxn"/>
</dbReference>
<evidence type="ECO:0000256" key="4">
    <source>
        <dbReference type="ARBA" id="ARBA00012792"/>
    </source>
</evidence>
<dbReference type="InterPro" id="IPR004489">
    <property type="entry name" value="Succ_DH/fum_Rdtase_Fe-S"/>
</dbReference>
<dbReference type="GO" id="GO:0046872">
    <property type="term" value="F:metal ion binding"/>
    <property type="evidence" value="ECO:0007669"/>
    <property type="project" value="UniProtKB-KW"/>
</dbReference>
<dbReference type="GO" id="GO:0051539">
    <property type="term" value="F:4 iron, 4 sulfur cluster binding"/>
    <property type="evidence" value="ECO:0007669"/>
    <property type="project" value="UniProtKB-KW"/>
</dbReference>
<keyword evidence="8" id="KW-0479">Metal-binding</keyword>
<comment type="cofactor">
    <cofactor evidence="1">
        <name>[3Fe-4S] cluster</name>
        <dbReference type="ChEBI" id="CHEBI:21137"/>
    </cofactor>
</comment>
<sequence length="263" mass="28825">MRTLNLTLKVWRQSGPNDPGRFEVYEARDINEDSSFLEMLDVVNERLIAENKEPIAFDHDCREGICGSCGMVINGVPHGPKKLTTTCQLHMRNFKDGDTIVVEPFRATAFPVIKDLVVDRSAFDKIIQAGGYITAPTGAARDANSILIPKPVADRAFDAAACIGCGACVAACPNGAAQLFTAAKLAHLNLLPQGQPERWSRTVAMVDTMEEYFGSCTNYAECEAVCPKGISIEFIAKMNRDYLKAKFKDRREVVKVDMTEAAG</sequence>
<proteinExistence type="inferred from homology"/>
<accession>A0A2A9HIS8</accession>
<dbReference type="PANTHER" id="PTHR11921:SF41">
    <property type="entry name" value="SUCCINATE DEHYDROGENASE"/>
    <property type="match status" value="1"/>
</dbReference>
<evidence type="ECO:0000256" key="3">
    <source>
        <dbReference type="ARBA" id="ARBA00009433"/>
    </source>
</evidence>
<feature type="domain" description="4Fe-4S ferredoxin-type" evidence="14">
    <location>
        <begin position="153"/>
        <end position="182"/>
    </location>
</feature>
<evidence type="ECO:0000256" key="1">
    <source>
        <dbReference type="ARBA" id="ARBA00001927"/>
    </source>
</evidence>
<dbReference type="AlphaFoldDB" id="A0A2A9HIS8"/>
<keyword evidence="5" id="KW-0004">4Fe-4S</keyword>
<dbReference type="InterPro" id="IPR025192">
    <property type="entry name" value="Succ_DH/fum_Rdtase_N"/>
</dbReference>
<dbReference type="InterPro" id="IPR017896">
    <property type="entry name" value="4Fe4S_Fe-S-bd"/>
</dbReference>
<dbReference type="Proteomes" id="UP000223071">
    <property type="component" value="Unassembled WGS sequence"/>
</dbReference>
<comment type="cofactor">
    <cofactor evidence="13">
        <name>[2Fe-2S] cluster</name>
        <dbReference type="ChEBI" id="CHEBI:190135"/>
    </cofactor>
</comment>
<dbReference type="PROSITE" id="PS51379">
    <property type="entry name" value="4FE4S_FER_2"/>
    <property type="match status" value="1"/>
</dbReference>
<dbReference type="Gene3D" id="1.10.1060.10">
    <property type="entry name" value="Alpha-helical ferredoxin"/>
    <property type="match status" value="1"/>
</dbReference>
<dbReference type="PANTHER" id="PTHR11921">
    <property type="entry name" value="SUCCINATE DEHYDROGENASE IRON-SULFUR PROTEIN"/>
    <property type="match status" value="1"/>
</dbReference>
<protein>
    <recommendedName>
        <fullName evidence="4">succinate dehydrogenase</fullName>
        <ecNumber evidence="4">1.3.5.1</ecNumber>
    </recommendedName>
</protein>
<dbReference type="GO" id="GO:0006099">
    <property type="term" value="P:tricarboxylic acid cycle"/>
    <property type="evidence" value="ECO:0007669"/>
    <property type="project" value="UniProtKB-KW"/>
</dbReference>
<dbReference type="InterPro" id="IPR017900">
    <property type="entry name" value="4Fe4S_Fe_S_CS"/>
</dbReference>
<dbReference type="InterPro" id="IPR050573">
    <property type="entry name" value="SDH/FRD_Iron-Sulfur"/>
</dbReference>
<keyword evidence="7" id="KW-0001">2Fe-2S</keyword>
<evidence type="ECO:0000259" key="14">
    <source>
        <dbReference type="PROSITE" id="PS51379"/>
    </source>
</evidence>
<dbReference type="NCBIfam" id="NF005746">
    <property type="entry name" value="PRK07570.1"/>
    <property type="match status" value="1"/>
</dbReference>
<dbReference type="GO" id="GO:0009055">
    <property type="term" value="F:electron transfer activity"/>
    <property type="evidence" value="ECO:0007669"/>
    <property type="project" value="InterPro"/>
</dbReference>
<dbReference type="GO" id="GO:0051538">
    <property type="term" value="F:3 iron, 4 sulfur cluster binding"/>
    <property type="evidence" value="ECO:0007669"/>
    <property type="project" value="UniProtKB-KW"/>
</dbReference>
<dbReference type="GO" id="GO:0008177">
    <property type="term" value="F:succinate dehydrogenase (quinone) activity"/>
    <property type="evidence" value="ECO:0007669"/>
    <property type="project" value="UniProtKB-EC"/>
</dbReference>
<evidence type="ECO:0000256" key="6">
    <source>
        <dbReference type="ARBA" id="ARBA00022532"/>
    </source>
</evidence>
<keyword evidence="6" id="KW-0816">Tricarboxylic acid cycle</keyword>
<evidence type="ECO:0000256" key="9">
    <source>
        <dbReference type="ARBA" id="ARBA00023002"/>
    </source>
</evidence>
<dbReference type="SUPFAM" id="SSF54292">
    <property type="entry name" value="2Fe-2S ferredoxin-like"/>
    <property type="match status" value="1"/>
</dbReference>
<keyword evidence="11" id="KW-0411">Iron-sulfur</keyword>
<dbReference type="Pfam" id="PF13085">
    <property type="entry name" value="Fer2_3"/>
    <property type="match status" value="1"/>
</dbReference>
<dbReference type="InterPro" id="IPR036010">
    <property type="entry name" value="2Fe-2S_ferredoxin-like_sf"/>
</dbReference>
<evidence type="ECO:0000256" key="13">
    <source>
        <dbReference type="ARBA" id="ARBA00034078"/>
    </source>
</evidence>
<dbReference type="NCBIfam" id="TIGR00384">
    <property type="entry name" value="dhsB"/>
    <property type="match status" value="1"/>
</dbReference>
<keyword evidence="12" id="KW-0003">3Fe-4S</keyword>
<gene>
    <name evidence="15" type="ORF">A9A59_2366</name>
</gene>
<dbReference type="PROSITE" id="PS00198">
    <property type="entry name" value="4FE4S_FER_1"/>
    <property type="match status" value="1"/>
</dbReference>
<dbReference type="InterPro" id="IPR012675">
    <property type="entry name" value="Beta-grasp_dom_sf"/>
</dbReference>
<dbReference type="InterPro" id="IPR006058">
    <property type="entry name" value="2Fe2S_fd_BS"/>
</dbReference>
<evidence type="ECO:0000313" key="15">
    <source>
        <dbReference type="EMBL" id="PFG75101.1"/>
    </source>
</evidence>
<evidence type="ECO:0000256" key="7">
    <source>
        <dbReference type="ARBA" id="ARBA00022714"/>
    </source>
</evidence>
<organism evidence="15 16">
    <name type="scientific">Tepidiforma thermophila (strain KCTC 52669 / CGMCC 1.13589 / G233)</name>
    <dbReference type="NCBI Taxonomy" id="2761530"/>
    <lineage>
        <taxon>Bacteria</taxon>
        <taxon>Bacillati</taxon>
        <taxon>Chloroflexota</taxon>
        <taxon>Tepidiformia</taxon>
        <taxon>Tepidiformales</taxon>
        <taxon>Tepidiformaceae</taxon>
        <taxon>Tepidiforma</taxon>
    </lineage>
</organism>
<keyword evidence="10" id="KW-0408">Iron</keyword>
<dbReference type="Gene3D" id="3.10.20.30">
    <property type="match status" value="1"/>
</dbReference>
<dbReference type="Pfam" id="PF12838">
    <property type="entry name" value="Fer4_7"/>
    <property type="match status" value="1"/>
</dbReference>
<evidence type="ECO:0000256" key="12">
    <source>
        <dbReference type="ARBA" id="ARBA00023291"/>
    </source>
</evidence>
<dbReference type="SUPFAM" id="SSF46548">
    <property type="entry name" value="alpha-helical ferredoxin"/>
    <property type="match status" value="1"/>
</dbReference>
<dbReference type="EMBL" id="PDJQ01000001">
    <property type="protein sequence ID" value="PFG75101.1"/>
    <property type="molecule type" value="Genomic_DNA"/>
</dbReference>
<evidence type="ECO:0000256" key="8">
    <source>
        <dbReference type="ARBA" id="ARBA00022723"/>
    </source>
</evidence>
<evidence type="ECO:0000313" key="16">
    <source>
        <dbReference type="Proteomes" id="UP000223071"/>
    </source>
</evidence>
<evidence type="ECO:0000256" key="10">
    <source>
        <dbReference type="ARBA" id="ARBA00023004"/>
    </source>
</evidence>
<evidence type="ECO:0000256" key="2">
    <source>
        <dbReference type="ARBA" id="ARBA00001966"/>
    </source>
</evidence>
<comment type="caution">
    <text evidence="15">The sequence shown here is derived from an EMBL/GenBank/DDBJ whole genome shotgun (WGS) entry which is preliminary data.</text>
</comment>
<keyword evidence="9" id="KW-0560">Oxidoreductase</keyword>
<reference evidence="15 16" key="1">
    <citation type="submission" date="2017-09" db="EMBL/GenBank/DDBJ databases">
        <title>Sequencing the genomes of two abundant thermophiles in Great Basin hot springs: Thermocrinis jamiesonii and novel Chloroflexi Thermoflexus hugenholtzii.</title>
        <authorList>
            <person name="Hedlund B."/>
        </authorList>
    </citation>
    <scope>NUCLEOTIDE SEQUENCE [LARGE SCALE GENOMIC DNA]</scope>
    <source>
        <strain evidence="15 16">G233</strain>
    </source>
</reference>
<dbReference type="GO" id="GO:0051537">
    <property type="term" value="F:2 iron, 2 sulfur cluster binding"/>
    <property type="evidence" value="ECO:0007669"/>
    <property type="project" value="UniProtKB-KW"/>
</dbReference>
<comment type="similarity">
    <text evidence="3">Belongs to the succinate dehydrogenase/fumarate reductase iron-sulfur protein family.</text>
</comment>
<dbReference type="EC" id="1.3.5.1" evidence="4"/>
<evidence type="ECO:0000256" key="11">
    <source>
        <dbReference type="ARBA" id="ARBA00023014"/>
    </source>
</evidence>
<comment type="cofactor">
    <cofactor evidence="2">
        <name>[4Fe-4S] cluster</name>
        <dbReference type="ChEBI" id="CHEBI:49883"/>
    </cofactor>
</comment>